<dbReference type="InterPro" id="IPR022039">
    <property type="entry name" value="MKT1_C"/>
</dbReference>
<dbReference type="CDD" id="cd09902">
    <property type="entry name" value="H3TH_MKT1"/>
    <property type="match status" value="1"/>
</dbReference>
<dbReference type="EMBL" id="CP089280">
    <property type="protein sequence ID" value="USP81933.1"/>
    <property type="molecule type" value="Genomic_DNA"/>
</dbReference>
<dbReference type="PANTHER" id="PTHR11081">
    <property type="entry name" value="FLAP ENDONUCLEASE FAMILY MEMBER"/>
    <property type="match status" value="1"/>
</dbReference>
<keyword evidence="5" id="KW-1185">Reference proteome</keyword>
<dbReference type="Pfam" id="PF12247">
    <property type="entry name" value="MKT1_N"/>
    <property type="match status" value="1"/>
</dbReference>
<dbReference type="GO" id="GO:0006417">
    <property type="term" value="P:regulation of translation"/>
    <property type="evidence" value="ECO:0007669"/>
    <property type="project" value="UniProtKB-KW"/>
</dbReference>
<dbReference type="InterPro" id="IPR006084">
    <property type="entry name" value="XPG/Rad2"/>
</dbReference>
<dbReference type="VEuPathDB" id="FungiDB:yc1106_09207"/>
<feature type="domain" description="XPG-I" evidence="3">
    <location>
        <begin position="142"/>
        <end position="210"/>
    </location>
</feature>
<dbReference type="InterPro" id="IPR037314">
    <property type="entry name" value="MKT1_H3TH"/>
</dbReference>
<name>A0A9Q8ZKY0_CURCL</name>
<dbReference type="Gene3D" id="3.40.50.1010">
    <property type="entry name" value="5'-nuclease"/>
    <property type="match status" value="1"/>
</dbReference>
<dbReference type="SMART" id="SM00484">
    <property type="entry name" value="XPGI"/>
    <property type="match status" value="1"/>
</dbReference>
<evidence type="ECO:0000256" key="2">
    <source>
        <dbReference type="ARBA" id="ARBA00024023"/>
    </source>
</evidence>
<dbReference type="GO" id="GO:0006974">
    <property type="term" value="P:DNA damage response"/>
    <property type="evidence" value="ECO:0007669"/>
    <property type="project" value="UniProtKB-ARBA"/>
</dbReference>
<protein>
    <recommendedName>
        <fullName evidence="3">XPG-I domain-containing protein</fullName>
    </recommendedName>
</protein>
<dbReference type="GO" id="GO:0004518">
    <property type="term" value="F:nuclease activity"/>
    <property type="evidence" value="ECO:0007669"/>
    <property type="project" value="InterPro"/>
</dbReference>
<evidence type="ECO:0000313" key="4">
    <source>
        <dbReference type="EMBL" id="USP81933.1"/>
    </source>
</evidence>
<evidence type="ECO:0000313" key="5">
    <source>
        <dbReference type="Proteomes" id="UP001056012"/>
    </source>
</evidence>
<dbReference type="InterPro" id="IPR029060">
    <property type="entry name" value="PIN-like_dom_sf"/>
</dbReference>
<evidence type="ECO:0000259" key="3">
    <source>
        <dbReference type="SMART" id="SM00484"/>
    </source>
</evidence>
<organism evidence="4 5">
    <name type="scientific">Curvularia clavata</name>
    <dbReference type="NCBI Taxonomy" id="95742"/>
    <lineage>
        <taxon>Eukaryota</taxon>
        <taxon>Fungi</taxon>
        <taxon>Dikarya</taxon>
        <taxon>Ascomycota</taxon>
        <taxon>Pezizomycotina</taxon>
        <taxon>Dothideomycetes</taxon>
        <taxon>Pleosporomycetidae</taxon>
        <taxon>Pleosporales</taxon>
        <taxon>Pleosporineae</taxon>
        <taxon>Pleosporaceae</taxon>
        <taxon>Curvularia</taxon>
    </lineage>
</organism>
<gene>
    <name evidence="4" type="ORF">yc1106_09207</name>
</gene>
<dbReference type="Proteomes" id="UP001056012">
    <property type="component" value="Chromosome 7"/>
</dbReference>
<dbReference type="Pfam" id="PF00867">
    <property type="entry name" value="XPG_I"/>
    <property type="match status" value="1"/>
</dbReference>
<reference evidence="4" key="1">
    <citation type="submission" date="2021-12" db="EMBL/GenBank/DDBJ databases">
        <title>Curvularia clavata genome.</title>
        <authorList>
            <person name="Cao Y."/>
        </authorList>
    </citation>
    <scope>NUCLEOTIDE SEQUENCE</scope>
    <source>
        <strain evidence="4">Yc1106</strain>
    </source>
</reference>
<dbReference type="InterPro" id="IPR006086">
    <property type="entry name" value="XPG-I_dom"/>
</dbReference>
<dbReference type="Pfam" id="PF12246">
    <property type="entry name" value="MKT1_C"/>
    <property type="match status" value="1"/>
</dbReference>
<keyword evidence="1" id="KW-0810">Translation regulation</keyword>
<accession>A0A9Q8ZKY0</accession>
<comment type="similarity">
    <text evidence="2">Belongs to the XPG/RAD2 endonuclease family.</text>
</comment>
<sequence>MIRDFVQWTAALSESGELEQLRGCRVGIEAAEYLNQRILNHPRAKEPLVPALGGLPLALNQHVQEDLIAFRSFEIELYFVFSGLDITKQGNPFGHKSAEATVNADAWNLYDSHQAEASVARFGESTYVTPEDLFRPLQFILTEQNVRWMVAPYSAWAQLAYLEKTEYVHAVAASSEALIFECTKLITSWDFEVRQFSFIRREKCMADLSKFVSVSQISDDIFLDTCILAGTPFLPTLPILDAPNRAELLKPYSAIKMIMSNGQSGYSVVVSNNDVPPSGKEYVTRFQKARLAVKNHPVYTEEGKIEPQNPASIPNDAVQYLGRRLPDEILHYMSKGLINPRILQWRTTGEIFEVPPMDGGDSPEYRSLVSSKLIPLRTAVINLLSSSLHNWYRHNDLEQTNWFSPPDSNRKPTSTTIHVERPSEAQAPSIVDTWNVKESTYKDAIGRYQDCGPLGAAILALQDADFAAKTISKKDTKNPLASDSEIVYNSIWRFLALREYVDQKTHNLTQWGKVLAVVIAGLKGKPEREEAAVLAVELLRMGLLTSDINMFPTYNGAPMRGTTKDKNSNMLVSRVAGLGSLNHRPIGFTGPLSQHLLGYNSIINAIRQTLRELVEVACTHMFLTGCANRHTDISSIAMRLPFLLPNNCALSIAVKSYLDELLSNDADPTADDTKTRVIETASTRYFPQSLNFYDDLQAAFSMWDAIYAGVNSANSTTIPEATKQVWTETNQWLAERR</sequence>
<dbReference type="PANTHER" id="PTHR11081:SF32">
    <property type="entry name" value="POST-TRANSCRIPTIONAL REGULATOR MKT1"/>
    <property type="match status" value="1"/>
</dbReference>
<dbReference type="OrthoDB" id="17262at2759"/>
<dbReference type="SUPFAM" id="SSF88723">
    <property type="entry name" value="PIN domain-like"/>
    <property type="match status" value="1"/>
</dbReference>
<dbReference type="CDD" id="cd09858">
    <property type="entry name" value="PIN_MKT1"/>
    <property type="match status" value="1"/>
</dbReference>
<dbReference type="GO" id="GO:0003730">
    <property type="term" value="F:mRNA 3'-UTR binding"/>
    <property type="evidence" value="ECO:0007669"/>
    <property type="project" value="TreeGrafter"/>
</dbReference>
<evidence type="ECO:0000256" key="1">
    <source>
        <dbReference type="ARBA" id="ARBA00022845"/>
    </source>
</evidence>
<dbReference type="AlphaFoldDB" id="A0A9Q8ZKY0"/>
<proteinExistence type="inferred from homology"/>
<dbReference type="InterPro" id="IPR022040">
    <property type="entry name" value="MKT1_N"/>
</dbReference>